<evidence type="ECO:0000313" key="1">
    <source>
        <dbReference type="EMBL" id="MBB3875005.1"/>
    </source>
</evidence>
<proteinExistence type="predicted"/>
<name>A0AAW3TSA7_9SPHN</name>
<dbReference type="AlphaFoldDB" id="A0AAW3TSA7"/>
<dbReference type="EMBL" id="JACIDB010000002">
    <property type="protein sequence ID" value="MBB3875005.1"/>
    <property type="molecule type" value="Genomic_DNA"/>
</dbReference>
<reference evidence="1 2" key="1">
    <citation type="submission" date="2020-08" db="EMBL/GenBank/DDBJ databases">
        <title>Genomic Encyclopedia of Type Strains, Phase IV (KMG-IV): sequencing the most valuable type-strain genomes for metagenomic binning, comparative biology and taxonomic classification.</title>
        <authorList>
            <person name="Goeker M."/>
        </authorList>
    </citation>
    <scope>NUCLEOTIDE SEQUENCE [LARGE SCALE GENOMIC DNA]</scope>
    <source>
        <strain evidence="1 2">DSM 15581</strain>
    </source>
</reference>
<comment type="caution">
    <text evidence="1">The sequence shown here is derived from an EMBL/GenBank/DDBJ whole genome shotgun (WGS) entry which is preliminary data.</text>
</comment>
<dbReference type="Proteomes" id="UP000528945">
    <property type="component" value="Unassembled WGS sequence"/>
</dbReference>
<keyword evidence="2" id="KW-1185">Reference proteome</keyword>
<protein>
    <submittedName>
        <fullName evidence="1">Uncharacterized protein</fullName>
    </submittedName>
</protein>
<accession>A0AAW3TSA7</accession>
<evidence type="ECO:0000313" key="2">
    <source>
        <dbReference type="Proteomes" id="UP000528945"/>
    </source>
</evidence>
<dbReference type="RefSeq" id="WP_276509319.1">
    <property type="nucleotide sequence ID" value="NZ_JACIDB010000002.1"/>
</dbReference>
<sequence>MAAPPEDRRSDGLTADMAAAAKSGIAFEPQRLSSMLGDRSAKRG</sequence>
<organism evidence="1 2">
    <name type="scientific">Sphingomonas aquatilis</name>
    <dbReference type="NCBI Taxonomy" id="93063"/>
    <lineage>
        <taxon>Bacteria</taxon>
        <taxon>Pseudomonadati</taxon>
        <taxon>Pseudomonadota</taxon>
        <taxon>Alphaproteobacteria</taxon>
        <taxon>Sphingomonadales</taxon>
        <taxon>Sphingomonadaceae</taxon>
        <taxon>Sphingomonas</taxon>
    </lineage>
</organism>
<gene>
    <name evidence="1" type="ORF">GGR47_001240</name>
</gene>